<protein>
    <recommendedName>
        <fullName evidence="5">DUF3040 domain-containing protein</fullName>
    </recommendedName>
</protein>
<keyword evidence="1" id="KW-0175">Coiled coil</keyword>
<gene>
    <name evidence="3" type="ORF">IBG24_03925</name>
</gene>
<dbReference type="EMBL" id="JACTVM010000001">
    <property type="protein sequence ID" value="MBC9225462.1"/>
    <property type="molecule type" value="Genomic_DNA"/>
</dbReference>
<evidence type="ECO:0000313" key="4">
    <source>
        <dbReference type="Proteomes" id="UP000620591"/>
    </source>
</evidence>
<feature type="coiled-coil region" evidence="1">
    <location>
        <begin position="25"/>
        <end position="59"/>
    </location>
</feature>
<comment type="caution">
    <text evidence="3">The sequence shown here is derived from an EMBL/GenBank/DDBJ whole genome shotgun (WGS) entry which is preliminary data.</text>
</comment>
<name>A0A8I0EU94_9ACTN</name>
<sequence length="143" mass="15638">MTDASSSPDDFDRIVEGLDLDLTGLEDFDASAARVTAERERAEAQAREEWRRAAEAQENADDQFYREVGPAQLRSRGRVRFAWFVFVGGPALLLVTTMASMPLPTFVAALVVIAIVVAVVYLISQLPDRGPSNPDWPDDGAAL</sequence>
<evidence type="ECO:0008006" key="5">
    <source>
        <dbReference type="Google" id="ProtNLM"/>
    </source>
</evidence>
<evidence type="ECO:0000313" key="3">
    <source>
        <dbReference type="EMBL" id="MBC9225462.1"/>
    </source>
</evidence>
<evidence type="ECO:0000256" key="2">
    <source>
        <dbReference type="SAM" id="Phobius"/>
    </source>
</evidence>
<evidence type="ECO:0000256" key="1">
    <source>
        <dbReference type="SAM" id="Coils"/>
    </source>
</evidence>
<organism evidence="3 4">
    <name type="scientific">Aeromicrobium senzhongii</name>
    <dbReference type="NCBI Taxonomy" id="2663859"/>
    <lineage>
        <taxon>Bacteria</taxon>
        <taxon>Bacillati</taxon>
        <taxon>Actinomycetota</taxon>
        <taxon>Actinomycetes</taxon>
        <taxon>Propionibacteriales</taxon>
        <taxon>Nocardioidaceae</taxon>
        <taxon>Aeromicrobium</taxon>
    </lineage>
</organism>
<keyword evidence="2" id="KW-0472">Membrane</keyword>
<dbReference type="RefSeq" id="WP_187768661.1">
    <property type="nucleotide sequence ID" value="NZ_JACTVM010000001.1"/>
</dbReference>
<reference evidence="3" key="1">
    <citation type="submission" date="2020-09" db="EMBL/GenBank/DDBJ databases">
        <title>Novel species in genus Aeromicrobium.</title>
        <authorList>
            <person name="Zhang G."/>
        </authorList>
    </citation>
    <scope>NUCLEOTIDE SEQUENCE</scope>
    <source>
        <strain evidence="3">Zg-636</strain>
    </source>
</reference>
<proteinExistence type="predicted"/>
<dbReference type="AlphaFoldDB" id="A0A8I0EU94"/>
<feature type="transmembrane region" description="Helical" evidence="2">
    <location>
        <begin position="81"/>
        <end position="99"/>
    </location>
</feature>
<keyword evidence="2" id="KW-0812">Transmembrane</keyword>
<accession>A0A8I0EU94</accession>
<keyword evidence="2" id="KW-1133">Transmembrane helix</keyword>
<dbReference type="Proteomes" id="UP000620591">
    <property type="component" value="Unassembled WGS sequence"/>
</dbReference>
<feature type="transmembrane region" description="Helical" evidence="2">
    <location>
        <begin position="105"/>
        <end position="123"/>
    </location>
</feature>